<evidence type="ECO:0000313" key="2">
    <source>
        <dbReference type="EMBL" id="MBW72399.1"/>
    </source>
</evidence>
<dbReference type="AlphaFoldDB" id="A0A2M4D4D9"/>
<organism evidence="2">
    <name type="scientific">Anopheles darlingi</name>
    <name type="common">Mosquito</name>
    <dbReference type="NCBI Taxonomy" id="43151"/>
    <lineage>
        <taxon>Eukaryota</taxon>
        <taxon>Metazoa</taxon>
        <taxon>Ecdysozoa</taxon>
        <taxon>Arthropoda</taxon>
        <taxon>Hexapoda</taxon>
        <taxon>Insecta</taxon>
        <taxon>Pterygota</taxon>
        <taxon>Neoptera</taxon>
        <taxon>Endopterygota</taxon>
        <taxon>Diptera</taxon>
        <taxon>Nematocera</taxon>
        <taxon>Culicoidea</taxon>
        <taxon>Culicidae</taxon>
        <taxon>Anophelinae</taxon>
        <taxon>Anopheles</taxon>
    </lineage>
</organism>
<protein>
    <submittedName>
        <fullName evidence="2">Putative secreted protein</fullName>
    </submittedName>
</protein>
<name>A0A2M4D4D9_ANODA</name>
<sequence length="96" mass="11006">MIFRLLARSMFFTHLFACPSGSIISGQRRACFTMIPFSTEKLSVGRPQFDQLRICSGLPRVVRREKFSVQGMRSSSASRFHPCTIVERNSVEKHPR</sequence>
<accession>A0A2M4D4D9</accession>
<reference evidence="2" key="1">
    <citation type="submission" date="2018-01" db="EMBL/GenBank/DDBJ databases">
        <title>An insight into the sialome of Amazonian anophelines.</title>
        <authorList>
            <person name="Ribeiro J.M."/>
            <person name="Scarpassa V."/>
            <person name="Calvo E."/>
        </authorList>
    </citation>
    <scope>NUCLEOTIDE SEQUENCE</scope>
</reference>
<feature type="chain" id="PRO_5014831171" evidence="1">
    <location>
        <begin position="18"/>
        <end position="96"/>
    </location>
</feature>
<dbReference type="EMBL" id="GGFL01008221">
    <property type="protein sequence ID" value="MBW72399.1"/>
    <property type="molecule type" value="Transcribed_RNA"/>
</dbReference>
<evidence type="ECO:0000256" key="1">
    <source>
        <dbReference type="SAM" id="SignalP"/>
    </source>
</evidence>
<feature type="signal peptide" evidence="1">
    <location>
        <begin position="1"/>
        <end position="17"/>
    </location>
</feature>
<proteinExistence type="predicted"/>
<keyword evidence="1" id="KW-0732">Signal</keyword>